<gene>
    <name evidence="1" type="ORF">PHPALM_4198</name>
</gene>
<accession>A0A2P4YKF5</accession>
<reference evidence="1 2" key="1">
    <citation type="journal article" date="2017" name="Genome Biol. Evol.">
        <title>Phytophthora megakarya and P. palmivora, closely related causal agents of cacao black pod rot, underwent increases in genome sizes and gene numbers by different mechanisms.</title>
        <authorList>
            <person name="Ali S.S."/>
            <person name="Shao J."/>
            <person name="Lary D.J."/>
            <person name="Kronmiller B."/>
            <person name="Shen D."/>
            <person name="Strem M.D."/>
            <person name="Amoako-Attah I."/>
            <person name="Akrofi A.Y."/>
            <person name="Begoude B.A."/>
            <person name="Ten Hoopen G.M."/>
            <person name="Coulibaly K."/>
            <person name="Kebe B.I."/>
            <person name="Melnick R.L."/>
            <person name="Guiltinan M.J."/>
            <person name="Tyler B.M."/>
            <person name="Meinhardt L.W."/>
            <person name="Bailey B.A."/>
        </authorList>
    </citation>
    <scope>NUCLEOTIDE SEQUENCE [LARGE SCALE GENOMIC DNA]</scope>
    <source>
        <strain evidence="2">sbr112.9</strain>
    </source>
</reference>
<keyword evidence="2" id="KW-1185">Reference proteome</keyword>
<dbReference type="EMBL" id="NCKW01002065">
    <property type="protein sequence ID" value="POM78288.1"/>
    <property type="molecule type" value="Genomic_DNA"/>
</dbReference>
<evidence type="ECO:0000313" key="1">
    <source>
        <dbReference type="EMBL" id="POM78288.1"/>
    </source>
</evidence>
<evidence type="ECO:0000313" key="2">
    <source>
        <dbReference type="Proteomes" id="UP000237271"/>
    </source>
</evidence>
<name>A0A2P4YKF5_9STRA</name>
<protein>
    <submittedName>
        <fullName evidence="1">Uncharacterized protein</fullName>
    </submittedName>
</protein>
<comment type="caution">
    <text evidence="1">The sequence shown here is derived from an EMBL/GenBank/DDBJ whole genome shotgun (WGS) entry which is preliminary data.</text>
</comment>
<dbReference type="AlphaFoldDB" id="A0A2P4YKF5"/>
<dbReference type="Proteomes" id="UP000237271">
    <property type="component" value="Unassembled WGS sequence"/>
</dbReference>
<proteinExistence type="predicted"/>
<organism evidence="1 2">
    <name type="scientific">Phytophthora palmivora</name>
    <dbReference type="NCBI Taxonomy" id="4796"/>
    <lineage>
        <taxon>Eukaryota</taxon>
        <taxon>Sar</taxon>
        <taxon>Stramenopiles</taxon>
        <taxon>Oomycota</taxon>
        <taxon>Peronosporomycetes</taxon>
        <taxon>Peronosporales</taxon>
        <taxon>Peronosporaceae</taxon>
        <taxon>Phytophthora</taxon>
    </lineage>
</organism>
<sequence length="120" mass="13714">MPQGIQAPLNGFPRVLDTRQRTLGIRHFDGKELYQGLGSGFRHGASIQFTERANGFQWSEEVKVDILGHHLTGMAERYYNQQEEPTLEHAMQRPLHTFATKIIPAQSMKMFTAQKSTKRS</sequence>
<dbReference type="OrthoDB" id="123609at2759"/>